<comment type="caution">
    <text evidence="1">The sequence shown here is derived from an EMBL/GenBank/DDBJ whole genome shotgun (WGS) entry which is preliminary data.</text>
</comment>
<name>A0A2K3MCX4_TRIPR</name>
<protein>
    <submittedName>
        <fullName evidence="1">Uncharacterized protein</fullName>
    </submittedName>
</protein>
<reference evidence="1 2" key="1">
    <citation type="journal article" date="2014" name="Am. J. Bot.">
        <title>Genome assembly and annotation for red clover (Trifolium pratense; Fabaceae).</title>
        <authorList>
            <person name="Istvanek J."/>
            <person name="Jaros M."/>
            <person name="Krenek A."/>
            <person name="Repkova J."/>
        </authorList>
    </citation>
    <scope>NUCLEOTIDE SEQUENCE [LARGE SCALE GENOMIC DNA]</scope>
    <source>
        <strain evidence="2">cv. Tatra</strain>
        <tissue evidence="1">Young leaves</tissue>
    </source>
</reference>
<evidence type="ECO:0000313" key="2">
    <source>
        <dbReference type="Proteomes" id="UP000236291"/>
    </source>
</evidence>
<reference evidence="1 2" key="2">
    <citation type="journal article" date="2017" name="Front. Plant Sci.">
        <title>Gene Classification and Mining of Molecular Markers Useful in Red Clover (Trifolium pratense) Breeding.</title>
        <authorList>
            <person name="Istvanek J."/>
            <person name="Dluhosova J."/>
            <person name="Dluhos P."/>
            <person name="Patkova L."/>
            <person name="Nedelnik J."/>
            <person name="Repkova J."/>
        </authorList>
    </citation>
    <scope>NUCLEOTIDE SEQUENCE [LARGE SCALE GENOMIC DNA]</scope>
    <source>
        <strain evidence="2">cv. Tatra</strain>
        <tissue evidence="1">Young leaves</tissue>
    </source>
</reference>
<dbReference type="EMBL" id="ASHM01057320">
    <property type="protein sequence ID" value="PNX88651.1"/>
    <property type="molecule type" value="Genomic_DNA"/>
</dbReference>
<feature type="non-terminal residue" evidence="1">
    <location>
        <position position="98"/>
    </location>
</feature>
<evidence type="ECO:0000313" key="1">
    <source>
        <dbReference type="EMBL" id="PNX88651.1"/>
    </source>
</evidence>
<organism evidence="1 2">
    <name type="scientific">Trifolium pratense</name>
    <name type="common">Red clover</name>
    <dbReference type="NCBI Taxonomy" id="57577"/>
    <lineage>
        <taxon>Eukaryota</taxon>
        <taxon>Viridiplantae</taxon>
        <taxon>Streptophyta</taxon>
        <taxon>Embryophyta</taxon>
        <taxon>Tracheophyta</taxon>
        <taxon>Spermatophyta</taxon>
        <taxon>Magnoliopsida</taxon>
        <taxon>eudicotyledons</taxon>
        <taxon>Gunneridae</taxon>
        <taxon>Pentapetalae</taxon>
        <taxon>rosids</taxon>
        <taxon>fabids</taxon>
        <taxon>Fabales</taxon>
        <taxon>Fabaceae</taxon>
        <taxon>Papilionoideae</taxon>
        <taxon>50 kb inversion clade</taxon>
        <taxon>NPAAA clade</taxon>
        <taxon>Hologalegina</taxon>
        <taxon>IRL clade</taxon>
        <taxon>Trifolieae</taxon>
        <taxon>Trifolium</taxon>
    </lineage>
</organism>
<proteinExistence type="predicted"/>
<dbReference type="AlphaFoldDB" id="A0A2K3MCX4"/>
<sequence>MVTYSFSSISTVQTSRLQVEGYGGCQSTPATFYGRVDAFGTVGVKNDQSKKECRRLTEAVEYYADNDSEDEGIQVCPILEETLQAIGPKAMVIRHTHQ</sequence>
<dbReference type="Proteomes" id="UP000236291">
    <property type="component" value="Unassembled WGS sequence"/>
</dbReference>
<gene>
    <name evidence="1" type="ORF">L195_g044762</name>
</gene>
<accession>A0A2K3MCX4</accession>